<sequence length="89" mass="10266">MRYKLWQSNSSEQAIRVTFYLDDDDGEVTAMVERTGPVREGEDYSWYPFGEPTRMLDEASSIATKMGLDVVYIKLEGVDWNPEWGPLPE</sequence>
<name>A0ABM9DTU2_9HYPH</name>
<dbReference type="Proteomes" id="UP001153050">
    <property type="component" value="Unassembled WGS sequence"/>
</dbReference>
<organism evidence="1 2">
    <name type="scientific">Mesorhizobium escarrei</name>
    <dbReference type="NCBI Taxonomy" id="666018"/>
    <lineage>
        <taxon>Bacteria</taxon>
        <taxon>Pseudomonadati</taxon>
        <taxon>Pseudomonadota</taxon>
        <taxon>Alphaproteobacteria</taxon>
        <taxon>Hyphomicrobiales</taxon>
        <taxon>Phyllobacteriaceae</taxon>
        <taxon>Mesorhizobium</taxon>
    </lineage>
</organism>
<dbReference type="EMBL" id="CAKXZT010000117">
    <property type="protein sequence ID" value="CAH2399595.1"/>
    <property type="molecule type" value="Genomic_DNA"/>
</dbReference>
<gene>
    <name evidence="1" type="ORF">MES5069_230013</name>
</gene>
<dbReference type="RefSeq" id="WP_254017930.1">
    <property type="nucleotide sequence ID" value="NZ_CAKXZT010000117.1"/>
</dbReference>
<comment type="caution">
    <text evidence="1">The sequence shown here is derived from an EMBL/GenBank/DDBJ whole genome shotgun (WGS) entry which is preliminary data.</text>
</comment>
<accession>A0ABM9DTU2</accession>
<evidence type="ECO:0000313" key="2">
    <source>
        <dbReference type="Proteomes" id="UP001153050"/>
    </source>
</evidence>
<protein>
    <submittedName>
        <fullName evidence="1">Uncharacterized protein</fullName>
    </submittedName>
</protein>
<reference evidence="1 2" key="1">
    <citation type="submission" date="2022-03" db="EMBL/GenBank/DDBJ databases">
        <authorList>
            <person name="Brunel B."/>
        </authorList>
    </citation>
    <scope>NUCLEOTIDE SEQUENCE [LARGE SCALE GENOMIC DNA]</scope>
    <source>
        <strain evidence="1">STM5069sample</strain>
    </source>
</reference>
<proteinExistence type="predicted"/>
<evidence type="ECO:0000313" key="1">
    <source>
        <dbReference type="EMBL" id="CAH2399595.1"/>
    </source>
</evidence>
<keyword evidence="2" id="KW-1185">Reference proteome</keyword>